<dbReference type="AlphaFoldDB" id="A0A918KD11"/>
<dbReference type="InterPro" id="IPR052552">
    <property type="entry name" value="YeaO-like"/>
</dbReference>
<dbReference type="Proteomes" id="UP000626148">
    <property type="component" value="Unassembled WGS sequence"/>
</dbReference>
<sequence>MEIRIKRVYESPATNDGYRVLVDRVWPRGRTKEEVQADRWLKTLAPSTRLRKWFNHDSDKWEAFKHHYFEELRGQQDAIEQLTQEAGQGPITLLYSARDTEHNQAVALREYLTREFIENH</sequence>
<evidence type="ECO:0000313" key="2">
    <source>
        <dbReference type="Proteomes" id="UP000626148"/>
    </source>
</evidence>
<accession>A0A918KD11</accession>
<dbReference type="PANTHER" id="PTHR36849:SF1">
    <property type="entry name" value="CYTOPLASMIC PROTEIN"/>
    <property type="match status" value="1"/>
</dbReference>
<proteinExistence type="predicted"/>
<reference evidence="1" key="2">
    <citation type="submission" date="2020-09" db="EMBL/GenBank/DDBJ databases">
        <authorList>
            <person name="Sun Q."/>
            <person name="Kim S."/>
        </authorList>
    </citation>
    <scope>NUCLEOTIDE SEQUENCE</scope>
    <source>
        <strain evidence="1">KCTC 22169</strain>
    </source>
</reference>
<protein>
    <recommendedName>
        <fullName evidence="3">DUF488 domain-containing protein</fullName>
    </recommendedName>
</protein>
<organism evidence="1 2">
    <name type="scientific">Saccharospirillum salsuginis</name>
    <dbReference type="NCBI Taxonomy" id="418750"/>
    <lineage>
        <taxon>Bacteria</taxon>
        <taxon>Pseudomonadati</taxon>
        <taxon>Pseudomonadota</taxon>
        <taxon>Gammaproteobacteria</taxon>
        <taxon>Oceanospirillales</taxon>
        <taxon>Saccharospirillaceae</taxon>
        <taxon>Saccharospirillum</taxon>
    </lineage>
</organism>
<comment type="caution">
    <text evidence="1">The sequence shown here is derived from an EMBL/GenBank/DDBJ whole genome shotgun (WGS) entry which is preliminary data.</text>
</comment>
<evidence type="ECO:0000313" key="1">
    <source>
        <dbReference type="EMBL" id="GGX59162.1"/>
    </source>
</evidence>
<dbReference type="EMBL" id="BMXR01000007">
    <property type="protein sequence ID" value="GGX59162.1"/>
    <property type="molecule type" value="Genomic_DNA"/>
</dbReference>
<gene>
    <name evidence="1" type="ORF">GCM10007392_28660</name>
</gene>
<name>A0A918KD11_9GAMM</name>
<dbReference type="Pfam" id="PF22752">
    <property type="entry name" value="DUF488-N3i"/>
    <property type="match status" value="1"/>
</dbReference>
<keyword evidence="2" id="KW-1185">Reference proteome</keyword>
<dbReference type="RefSeq" id="WP_189609858.1">
    <property type="nucleotide sequence ID" value="NZ_BMXR01000007.1"/>
</dbReference>
<reference evidence="1" key="1">
    <citation type="journal article" date="2014" name="Int. J. Syst. Evol. Microbiol.">
        <title>Complete genome sequence of Corynebacterium casei LMG S-19264T (=DSM 44701T), isolated from a smear-ripened cheese.</title>
        <authorList>
            <consortium name="US DOE Joint Genome Institute (JGI-PGF)"/>
            <person name="Walter F."/>
            <person name="Albersmeier A."/>
            <person name="Kalinowski J."/>
            <person name="Ruckert C."/>
        </authorList>
    </citation>
    <scope>NUCLEOTIDE SEQUENCE</scope>
    <source>
        <strain evidence="1">KCTC 22169</strain>
    </source>
</reference>
<evidence type="ECO:0008006" key="3">
    <source>
        <dbReference type="Google" id="ProtNLM"/>
    </source>
</evidence>
<dbReference type="PANTHER" id="PTHR36849">
    <property type="entry name" value="CYTOPLASMIC PROTEIN-RELATED"/>
    <property type="match status" value="1"/>
</dbReference>